<evidence type="ECO:0008006" key="4">
    <source>
        <dbReference type="Google" id="ProtNLM"/>
    </source>
</evidence>
<keyword evidence="1" id="KW-0175">Coiled coil</keyword>
<dbReference type="AlphaFoldDB" id="A0A916Y9M2"/>
<sequence>MSDHLFRLLERLQKLDDQLRRAQRQRKDRQEIARLTLMKSALRHRLARLSARSAFIRAMPAH</sequence>
<dbReference type="Proteomes" id="UP000598997">
    <property type="component" value="Unassembled WGS sequence"/>
</dbReference>
<accession>A0A916Y9M2</accession>
<feature type="coiled-coil region" evidence="1">
    <location>
        <begin position="5"/>
        <end position="32"/>
    </location>
</feature>
<organism evidence="2 3">
    <name type="scientific">Croceicoccus pelagius</name>
    <dbReference type="NCBI Taxonomy" id="1703341"/>
    <lineage>
        <taxon>Bacteria</taxon>
        <taxon>Pseudomonadati</taxon>
        <taxon>Pseudomonadota</taxon>
        <taxon>Alphaproteobacteria</taxon>
        <taxon>Sphingomonadales</taxon>
        <taxon>Erythrobacteraceae</taxon>
        <taxon>Croceicoccus</taxon>
    </lineage>
</organism>
<evidence type="ECO:0000256" key="1">
    <source>
        <dbReference type="SAM" id="Coils"/>
    </source>
</evidence>
<proteinExistence type="predicted"/>
<name>A0A916Y9M2_9SPHN</name>
<protein>
    <recommendedName>
        <fullName evidence="4">DUF465 domain-containing protein</fullName>
    </recommendedName>
</protein>
<dbReference type="EMBL" id="BMIO01000002">
    <property type="protein sequence ID" value="GGD36583.1"/>
    <property type="molecule type" value="Genomic_DNA"/>
</dbReference>
<comment type="caution">
    <text evidence="2">The sequence shown here is derived from an EMBL/GenBank/DDBJ whole genome shotgun (WGS) entry which is preliminary data.</text>
</comment>
<reference evidence="2 3" key="1">
    <citation type="journal article" date="2014" name="Int. J. Syst. Evol. Microbiol.">
        <title>Complete genome sequence of Corynebacterium casei LMG S-19264T (=DSM 44701T), isolated from a smear-ripened cheese.</title>
        <authorList>
            <consortium name="US DOE Joint Genome Institute (JGI-PGF)"/>
            <person name="Walter F."/>
            <person name="Albersmeier A."/>
            <person name="Kalinowski J."/>
            <person name="Ruckert C."/>
        </authorList>
    </citation>
    <scope>NUCLEOTIDE SEQUENCE [LARGE SCALE GENOMIC DNA]</scope>
    <source>
        <strain evidence="2 3">CGMCC 1.15358</strain>
    </source>
</reference>
<keyword evidence="3" id="KW-1185">Reference proteome</keyword>
<evidence type="ECO:0000313" key="2">
    <source>
        <dbReference type="EMBL" id="GGD36583.1"/>
    </source>
</evidence>
<gene>
    <name evidence="2" type="ORF">GCM10010989_08340</name>
</gene>
<evidence type="ECO:0000313" key="3">
    <source>
        <dbReference type="Proteomes" id="UP000598997"/>
    </source>
</evidence>
<dbReference type="RefSeq" id="WP_066764709.1">
    <property type="nucleotide sequence ID" value="NZ_BMIO01000002.1"/>
</dbReference>